<dbReference type="InterPro" id="IPR000571">
    <property type="entry name" value="Znf_CCCH"/>
</dbReference>
<organism evidence="5 6">
    <name type="scientific">Dufourea novaeangliae</name>
    <name type="common">Sweat bee</name>
    <dbReference type="NCBI Taxonomy" id="178035"/>
    <lineage>
        <taxon>Eukaryota</taxon>
        <taxon>Metazoa</taxon>
        <taxon>Ecdysozoa</taxon>
        <taxon>Arthropoda</taxon>
        <taxon>Hexapoda</taxon>
        <taxon>Insecta</taxon>
        <taxon>Pterygota</taxon>
        <taxon>Neoptera</taxon>
        <taxon>Endopterygota</taxon>
        <taxon>Hymenoptera</taxon>
        <taxon>Apocrita</taxon>
        <taxon>Aculeata</taxon>
        <taxon>Apoidea</taxon>
        <taxon>Anthophila</taxon>
        <taxon>Halictidae</taxon>
        <taxon>Rophitinae</taxon>
        <taxon>Dufourea</taxon>
    </lineage>
</organism>
<feature type="region of interest" description="Disordered" evidence="3">
    <location>
        <begin position="1255"/>
        <end position="1276"/>
    </location>
</feature>
<feature type="region of interest" description="Disordered" evidence="3">
    <location>
        <begin position="1553"/>
        <end position="1590"/>
    </location>
</feature>
<proteinExistence type="predicted"/>
<evidence type="ECO:0000313" key="6">
    <source>
        <dbReference type="Proteomes" id="UP000076502"/>
    </source>
</evidence>
<sequence length="1983" mass="221293">MASDLSSGCTEAIEVLDEKEEGEISLEDVSSSEEGHPNYGYGTRASQCSNCLSTEHNTMWCPAPAKFYRPKGPNRREVDLVLQDAVQGKENRHQVKETGCFGAKHVASTLQEKNDDLVPISSDSDMEIVGLADNSKQIVIRSSKVKMKKKKKRKRTHASILTIDDLVSSSTVDISVSECVGTLKHNITETSSSRSHHREISPPRRPNRPRVPSRSPPRRHRSLVRPHSPFRRSKSPVMHARSPPMRRSPRRLKSPKRSPYRSPGKTIPRKTSHIDLMSSSHNYTDNHKLLKKVRHLDSIGTHSLEQTLNKNKEHASSLKEKLSHMMKGVCDNNSDITNFSKDGSSTRINKTELNDPDDEEDIALLRQKALETKQKKSNKQNEQPITEIMKKVSTCLDDDQDEEDLELRMIALRSAVLKKHQNRVQKGMKSGKYKKSNVSRSESPFTQSFLDSIPIPGEELLHFASPPHTPLPMHENNHTEDMDIDTDVEREKEKLPYSPTDKITVNIPIDTELLGIQPSDVSFINLNEINNSPSFHASVPSNQDDQKSYQGKIIENRSYLTNVAYYAASQNTFYSTPNTNMQYSPTNTPEATRTGYTKVHNPHVNVFKSNNTSNFVDNNLSQETPYSPTDTPVYDPDLSHALSQTLGPIATSNSSLASMGSCTSNVHENNEQYNHISAIQHTETIKQIDNTNIDEHLDDIETLSMNPAVGSDATSLRGSVSPASSLITIDDLPETDVDASPLIDSIKNGKSIECIPENVTENIKNTIPEPLYMKGIPDVTKDINKIPTLISRTLVPSSILKTNKQLQQTLPVRKTIIPQEPTFKNAEMQPVTLNDDATTKTNTCFKPMKLMSFPQKSHSVLTIPTAFHDSLYEDHINKIPINEDGSQVESNNNATLVQNNETANAECPGKTCDNISQTQKKKKSAKKGVRRKSTGSIQLVTKEHNTKATNSKNVHMLDKQINNTAELAKCNNIEDNTNLVNLETSKDGVNKRNRSSSETNESNVQHKDTFSGDVAEQVKNTDDRRQSLDEDEEALRAILLASLPKRTKITNQNLSTPSTTVAAISNSTNQILTNTNQTVPKVALSIADTVNVANTKKESPPSQTVKTLPTINSGRKRLNPTTKGPQKKVMKRIPIPASTKVVNNAKKYQNTMIQKKLNVQKAVQYSKQKITENKIVTKVHSSDNKWSANTKIVPDTQKIVINLESDTESDSESEQHAKKIAASINSMTSDKHQSTANPTAEFEKNLDQFLRAVRKKQESMAAARPTPISQTPKRDTALTTKLENSSNHTPLAVRHLPASQQEEYHRLKQQILEREKLKLHRTTENNSSVKNTNIQASSKSVPSNSPNRELHSKISQIGSTKNQNLNTQLNKENYSKNLDVIKHTNTNKINSMDKEGNTNPSHAKIISNLTTNLNIRISNENSSSKDGNSIGKTVQLPCKVFESQNEIATKHIVSQGLKILSTDEVNRKFVQIQVKSDTNERVVTIHDKVTLNNETVISQNENISGNKDTSNKSIGDQDINQPVQSVENEIITSNTRGNNDTVDSDASTVILSKSSQTIEKEESVDTSESTIRLSQYEGDNNRSLSSVADSKDDSFSLFNSNLLSNDKKSIEENWDTIKRDVKTELNTLMNLSRAEQERRLMDTEQKLVLKRYNIVTDLAEMSGNLREWHVERDLQTNLVAEVKKLREQLKVAEERLQLQRNRINSIGPKVVSAHAKINTGRQECFKLARICSSLGSRIVGKEYKVPDAGAQLVDSRLKEVANHTRELSRKKVPSISLSEAYGSVRLEDTVSTVHSDLSQSKILLEEEEEDIVNNVDTTILSKNDDYLTETNESEDTAPAETTVVNIIEHVTVNDSSVNDNEDKPQENNMQEEASSRQLDLCSAPVTVSSIPPLKDSQTPDQQESSENNTSGLTAECSNQGRTSAKPEVEQQIKKMVLPYESILVHFKVPRNTNPNGVLCPYDLMGTCNDGECHFVHQRENQAK</sequence>
<feature type="compositionally biased region" description="Polar residues" evidence="3">
    <location>
        <begin position="1100"/>
        <end position="1124"/>
    </location>
</feature>
<feature type="compositionally biased region" description="Polar residues" evidence="3">
    <location>
        <begin position="1866"/>
        <end position="1877"/>
    </location>
</feature>
<protein>
    <recommendedName>
        <fullName evidence="4">C3H1-type domain-containing protein</fullName>
    </recommendedName>
</protein>
<feature type="region of interest" description="Disordered" evidence="3">
    <location>
        <begin position="1500"/>
        <end position="1522"/>
    </location>
</feature>
<feature type="compositionally biased region" description="Basic residues" evidence="3">
    <location>
        <begin position="919"/>
        <end position="933"/>
    </location>
</feature>
<feature type="compositionally biased region" description="Acidic residues" evidence="3">
    <location>
        <begin position="14"/>
        <end position="26"/>
    </location>
</feature>
<accession>A0A154NZ98</accession>
<feature type="domain" description="C3H1-type" evidence="4">
    <location>
        <begin position="1953"/>
        <end position="1979"/>
    </location>
</feature>
<feature type="region of interest" description="Disordered" evidence="3">
    <location>
        <begin position="1094"/>
        <end position="1128"/>
    </location>
</feature>
<feature type="region of interest" description="Disordered" evidence="3">
    <location>
        <begin position="918"/>
        <end position="951"/>
    </location>
</feature>
<evidence type="ECO:0000256" key="2">
    <source>
        <dbReference type="SAM" id="Coils"/>
    </source>
</evidence>
<gene>
    <name evidence="5" type="ORF">WN55_02746</name>
</gene>
<feature type="compositionally biased region" description="Basic and acidic residues" evidence="3">
    <location>
        <begin position="1019"/>
        <end position="1028"/>
    </location>
</feature>
<feature type="compositionally biased region" description="Basic residues" evidence="3">
    <location>
        <begin position="247"/>
        <end position="259"/>
    </location>
</feature>
<feature type="region of interest" description="Disordered" evidence="3">
    <location>
        <begin position="984"/>
        <end position="1029"/>
    </location>
</feature>
<feature type="region of interest" description="Disordered" evidence="3">
    <location>
        <begin position="1"/>
        <end position="38"/>
    </location>
</feature>
<keyword evidence="1" id="KW-0479">Metal-binding</keyword>
<feature type="region of interest" description="Disordered" evidence="3">
    <location>
        <begin position="421"/>
        <end position="440"/>
    </location>
</feature>
<keyword evidence="1" id="KW-0863">Zinc-finger</keyword>
<dbReference type="EMBL" id="KQ434778">
    <property type="protein sequence ID" value="KZC04384.1"/>
    <property type="molecule type" value="Genomic_DNA"/>
</dbReference>
<dbReference type="Proteomes" id="UP000076502">
    <property type="component" value="Unassembled WGS sequence"/>
</dbReference>
<feature type="coiled-coil region" evidence="2">
    <location>
        <begin position="1675"/>
        <end position="1702"/>
    </location>
</feature>
<feature type="region of interest" description="Disordered" evidence="3">
    <location>
        <begin position="1851"/>
        <end position="1927"/>
    </location>
</feature>
<feature type="compositionally biased region" description="Polar residues" evidence="3">
    <location>
        <begin position="1267"/>
        <end position="1276"/>
    </location>
</feature>
<evidence type="ECO:0000313" key="5">
    <source>
        <dbReference type="EMBL" id="KZC04384.1"/>
    </source>
</evidence>
<evidence type="ECO:0000259" key="4">
    <source>
        <dbReference type="PROSITE" id="PS50103"/>
    </source>
</evidence>
<dbReference type="STRING" id="178035.A0A154NZ98"/>
<keyword evidence="6" id="KW-1185">Reference proteome</keyword>
<feature type="compositionally biased region" description="Basic residues" evidence="3">
    <location>
        <begin position="216"/>
        <end position="234"/>
    </location>
</feature>
<feature type="compositionally biased region" description="Polar residues" evidence="3">
    <location>
        <begin position="1324"/>
        <end position="1350"/>
    </location>
</feature>
<dbReference type="GO" id="GO:0008270">
    <property type="term" value="F:zinc ion binding"/>
    <property type="evidence" value="ECO:0007669"/>
    <property type="project" value="UniProtKB-KW"/>
</dbReference>
<dbReference type="OrthoDB" id="8197317at2759"/>
<feature type="compositionally biased region" description="Polar residues" evidence="3">
    <location>
        <begin position="1885"/>
        <end position="1922"/>
    </location>
</feature>
<keyword evidence="2" id="KW-0175">Coiled coil</keyword>
<name>A0A154NZ98_DUFNO</name>
<keyword evidence="1" id="KW-0862">Zinc</keyword>
<evidence type="ECO:0000256" key="3">
    <source>
        <dbReference type="SAM" id="MobiDB-lite"/>
    </source>
</evidence>
<dbReference type="PROSITE" id="PS50103">
    <property type="entry name" value="ZF_C3H1"/>
    <property type="match status" value="1"/>
</dbReference>
<feature type="compositionally biased region" description="Polar residues" evidence="3">
    <location>
        <begin position="1566"/>
        <end position="1588"/>
    </location>
</feature>
<reference evidence="5 6" key="1">
    <citation type="submission" date="2015-07" db="EMBL/GenBank/DDBJ databases">
        <title>The genome of Dufourea novaeangliae.</title>
        <authorList>
            <person name="Pan H."/>
            <person name="Kapheim K."/>
        </authorList>
    </citation>
    <scope>NUCLEOTIDE SEQUENCE [LARGE SCALE GENOMIC DNA]</scope>
    <source>
        <strain evidence="5">0120121106</strain>
        <tissue evidence="5">Whole body</tissue>
    </source>
</reference>
<feature type="zinc finger region" description="C3H1-type" evidence="1">
    <location>
        <begin position="1953"/>
        <end position="1979"/>
    </location>
</feature>
<feature type="region of interest" description="Disordered" evidence="3">
    <location>
        <begin position="1319"/>
        <end position="1350"/>
    </location>
</feature>
<evidence type="ECO:0000256" key="1">
    <source>
        <dbReference type="PROSITE-ProRule" id="PRU00723"/>
    </source>
</evidence>
<feature type="region of interest" description="Disordered" evidence="3">
    <location>
        <begin position="187"/>
        <end position="280"/>
    </location>
</feature>